<sequence>MEEDGFNLVVDTSWKPYSSGSNVSELTFFKDNLKCLNHVIKSWNKVQKEKNVSLKMDLDTKLKKGLEQTQLDLLKKELDRVHLDQGEDRWVWSLDEGITSFSTSYFITACSILSVNLPTCQYHR</sequence>
<name>A0ACB9E9I3_9ASTR</name>
<protein>
    <submittedName>
        <fullName evidence="1">Uncharacterized protein</fullName>
    </submittedName>
</protein>
<dbReference type="Proteomes" id="UP001056120">
    <property type="component" value="Linkage Group LG18"/>
</dbReference>
<reference evidence="2" key="1">
    <citation type="journal article" date="2022" name="Mol. Ecol. Resour.">
        <title>The genomes of chicory, endive, great burdock and yacon provide insights into Asteraceae palaeo-polyploidization history and plant inulin production.</title>
        <authorList>
            <person name="Fan W."/>
            <person name="Wang S."/>
            <person name="Wang H."/>
            <person name="Wang A."/>
            <person name="Jiang F."/>
            <person name="Liu H."/>
            <person name="Zhao H."/>
            <person name="Xu D."/>
            <person name="Zhang Y."/>
        </authorList>
    </citation>
    <scope>NUCLEOTIDE SEQUENCE [LARGE SCALE GENOMIC DNA]</scope>
    <source>
        <strain evidence="2">cv. Yunnan</strain>
    </source>
</reference>
<evidence type="ECO:0000313" key="1">
    <source>
        <dbReference type="EMBL" id="KAI3755569.1"/>
    </source>
</evidence>
<reference evidence="1 2" key="2">
    <citation type="journal article" date="2022" name="Mol. Ecol. Resour.">
        <title>The genomes of chicory, endive, great burdock and yacon provide insights into Asteraceae paleo-polyploidization history and plant inulin production.</title>
        <authorList>
            <person name="Fan W."/>
            <person name="Wang S."/>
            <person name="Wang H."/>
            <person name="Wang A."/>
            <person name="Jiang F."/>
            <person name="Liu H."/>
            <person name="Zhao H."/>
            <person name="Xu D."/>
            <person name="Zhang Y."/>
        </authorList>
    </citation>
    <scope>NUCLEOTIDE SEQUENCE [LARGE SCALE GENOMIC DNA]</scope>
    <source>
        <strain evidence="2">cv. Yunnan</strain>
        <tissue evidence="1">Leaves</tissue>
    </source>
</reference>
<evidence type="ECO:0000313" key="2">
    <source>
        <dbReference type="Proteomes" id="UP001056120"/>
    </source>
</evidence>
<dbReference type="EMBL" id="CM042035">
    <property type="protein sequence ID" value="KAI3755569.1"/>
    <property type="molecule type" value="Genomic_DNA"/>
</dbReference>
<comment type="caution">
    <text evidence="1">The sequence shown here is derived from an EMBL/GenBank/DDBJ whole genome shotgun (WGS) entry which is preliminary data.</text>
</comment>
<proteinExistence type="predicted"/>
<gene>
    <name evidence="1" type="ORF">L1987_55372</name>
</gene>
<organism evidence="1 2">
    <name type="scientific">Smallanthus sonchifolius</name>
    <dbReference type="NCBI Taxonomy" id="185202"/>
    <lineage>
        <taxon>Eukaryota</taxon>
        <taxon>Viridiplantae</taxon>
        <taxon>Streptophyta</taxon>
        <taxon>Embryophyta</taxon>
        <taxon>Tracheophyta</taxon>
        <taxon>Spermatophyta</taxon>
        <taxon>Magnoliopsida</taxon>
        <taxon>eudicotyledons</taxon>
        <taxon>Gunneridae</taxon>
        <taxon>Pentapetalae</taxon>
        <taxon>asterids</taxon>
        <taxon>campanulids</taxon>
        <taxon>Asterales</taxon>
        <taxon>Asteraceae</taxon>
        <taxon>Asteroideae</taxon>
        <taxon>Heliantheae alliance</taxon>
        <taxon>Millerieae</taxon>
        <taxon>Smallanthus</taxon>
    </lineage>
</organism>
<accession>A0ACB9E9I3</accession>
<keyword evidence="2" id="KW-1185">Reference proteome</keyword>